<dbReference type="EMBL" id="VDDA01000005">
    <property type="protein sequence ID" value="TNC13004.1"/>
    <property type="molecule type" value="Genomic_DNA"/>
</dbReference>
<reference evidence="1 2" key="1">
    <citation type="submission" date="2019-06" db="EMBL/GenBank/DDBJ databases">
        <title>Genome of Methylobacterium sp. 17Sr1-39.</title>
        <authorList>
            <person name="Seo T."/>
        </authorList>
    </citation>
    <scope>NUCLEOTIDE SEQUENCE [LARGE SCALE GENOMIC DNA]</scope>
    <source>
        <strain evidence="1 2">17Sr1-39</strain>
    </source>
</reference>
<sequence length="73" mass="7653">MMAIIPVAIIILNLTLIHMALGDPVMVMQKGAIVEIGPGAQIFDAPHEPCTRSLVEAVPGRTRLTAPPVDAVA</sequence>
<comment type="caution">
    <text evidence="1">The sequence shown here is derived from an EMBL/GenBank/DDBJ whole genome shotgun (WGS) entry which is preliminary data.</text>
</comment>
<dbReference type="Proteomes" id="UP000305267">
    <property type="component" value="Unassembled WGS sequence"/>
</dbReference>
<protein>
    <recommendedName>
        <fullName evidence="3">Peptide/nickel transport system permease protein</fullName>
    </recommendedName>
</protein>
<name>A0A5C4LJC9_9HYPH</name>
<proteinExistence type="predicted"/>
<accession>A0A5C4LJC9</accession>
<evidence type="ECO:0000313" key="2">
    <source>
        <dbReference type="Proteomes" id="UP000305267"/>
    </source>
</evidence>
<dbReference type="InterPro" id="IPR027417">
    <property type="entry name" value="P-loop_NTPase"/>
</dbReference>
<organism evidence="1 2">
    <name type="scientific">Methylobacterium terricola</name>
    <dbReference type="NCBI Taxonomy" id="2583531"/>
    <lineage>
        <taxon>Bacteria</taxon>
        <taxon>Pseudomonadati</taxon>
        <taxon>Pseudomonadota</taxon>
        <taxon>Alphaproteobacteria</taxon>
        <taxon>Hyphomicrobiales</taxon>
        <taxon>Methylobacteriaceae</taxon>
        <taxon>Methylobacterium</taxon>
    </lineage>
</organism>
<dbReference type="Gene3D" id="3.40.50.300">
    <property type="entry name" value="P-loop containing nucleotide triphosphate hydrolases"/>
    <property type="match status" value="1"/>
</dbReference>
<evidence type="ECO:0000313" key="1">
    <source>
        <dbReference type="EMBL" id="TNC13004.1"/>
    </source>
</evidence>
<gene>
    <name evidence="1" type="ORF">FF100_15420</name>
</gene>
<keyword evidence="2" id="KW-1185">Reference proteome</keyword>
<evidence type="ECO:0008006" key="3">
    <source>
        <dbReference type="Google" id="ProtNLM"/>
    </source>
</evidence>
<dbReference type="RefSeq" id="WP_139036563.1">
    <property type="nucleotide sequence ID" value="NZ_VDDA01000005.1"/>
</dbReference>
<dbReference type="AlphaFoldDB" id="A0A5C4LJC9"/>